<dbReference type="EMBL" id="GGEC01078429">
    <property type="protein sequence ID" value="MBX58913.1"/>
    <property type="molecule type" value="Transcribed_RNA"/>
</dbReference>
<proteinExistence type="predicted"/>
<accession>A0A2P2PW92</accession>
<evidence type="ECO:0000313" key="1">
    <source>
        <dbReference type="EMBL" id="MBX58913.1"/>
    </source>
</evidence>
<name>A0A2P2PW92_RHIMU</name>
<protein>
    <submittedName>
        <fullName evidence="1">Uncharacterized protein</fullName>
    </submittedName>
</protein>
<organism evidence="1">
    <name type="scientific">Rhizophora mucronata</name>
    <name type="common">Asiatic mangrove</name>
    <dbReference type="NCBI Taxonomy" id="61149"/>
    <lineage>
        <taxon>Eukaryota</taxon>
        <taxon>Viridiplantae</taxon>
        <taxon>Streptophyta</taxon>
        <taxon>Embryophyta</taxon>
        <taxon>Tracheophyta</taxon>
        <taxon>Spermatophyta</taxon>
        <taxon>Magnoliopsida</taxon>
        <taxon>eudicotyledons</taxon>
        <taxon>Gunneridae</taxon>
        <taxon>Pentapetalae</taxon>
        <taxon>rosids</taxon>
        <taxon>fabids</taxon>
        <taxon>Malpighiales</taxon>
        <taxon>Rhizophoraceae</taxon>
        <taxon>Rhizophora</taxon>
    </lineage>
</organism>
<dbReference type="AlphaFoldDB" id="A0A2P2PW92"/>
<reference evidence="1" key="1">
    <citation type="submission" date="2018-02" db="EMBL/GenBank/DDBJ databases">
        <title>Rhizophora mucronata_Transcriptome.</title>
        <authorList>
            <person name="Meera S.P."/>
            <person name="Sreeshan A."/>
            <person name="Augustine A."/>
        </authorList>
    </citation>
    <scope>NUCLEOTIDE SEQUENCE</scope>
    <source>
        <tissue evidence="1">Leaf</tissue>
    </source>
</reference>
<sequence length="57" mass="6930">MTLNAYFNIMQGQVANFGKKKKQKRNQKGITERHKTLYHHTLHKLFFRVKNTHLIEY</sequence>